<evidence type="ECO:0000259" key="6">
    <source>
        <dbReference type="PROSITE" id="PS50977"/>
    </source>
</evidence>
<protein>
    <submittedName>
        <fullName evidence="7">TetR family transcriptional regulator</fullName>
    </submittedName>
</protein>
<accession>A0ABV8FCM0</accession>
<dbReference type="PRINTS" id="PR00455">
    <property type="entry name" value="HTHTETR"/>
</dbReference>
<gene>
    <name evidence="7" type="ORF">ACFOYY_36120</name>
</gene>
<dbReference type="SUPFAM" id="SSF46689">
    <property type="entry name" value="Homeodomain-like"/>
    <property type="match status" value="1"/>
</dbReference>
<comment type="caution">
    <text evidence="7">The sequence shown here is derived from an EMBL/GenBank/DDBJ whole genome shotgun (WGS) entry which is preliminary data.</text>
</comment>
<evidence type="ECO:0000256" key="3">
    <source>
        <dbReference type="ARBA" id="ARBA00023163"/>
    </source>
</evidence>
<dbReference type="InterPro" id="IPR009057">
    <property type="entry name" value="Homeodomain-like_sf"/>
</dbReference>
<dbReference type="Gene3D" id="1.10.357.10">
    <property type="entry name" value="Tetracycline Repressor, domain 2"/>
    <property type="match status" value="1"/>
</dbReference>
<name>A0ABV8FCM0_9ACTN</name>
<feature type="region of interest" description="Disordered" evidence="5">
    <location>
        <begin position="205"/>
        <end position="226"/>
    </location>
</feature>
<dbReference type="RefSeq" id="WP_352014212.1">
    <property type="nucleotide sequence ID" value="NZ_JBHSBC010000048.1"/>
</dbReference>
<evidence type="ECO:0000256" key="5">
    <source>
        <dbReference type="SAM" id="MobiDB-lite"/>
    </source>
</evidence>
<proteinExistence type="predicted"/>
<evidence type="ECO:0000313" key="8">
    <source>
        <dbReference type="Proteomes" id="UP001595698"/>
    </source>
</evidence>
<dbReference type="EMBL" id="JBHSBC010000048">
    <property type="protein sequence ID" value="MFC3985601.1"/>
    <property type="molecule type" value="Genomic_DNA"/>
</dbReference>
<dbReference type="PANTHER" id="PTHR30055">
    <property type="entry name" value="HTH-TYPE TRANSCRIPTIONAL REGULATOR RUTR"/>
    <property type="match status" value="1"/>
</dbReference>
<sequence>MISTSPSSSRASPLPPDERRAALIASTLALILAEGPDVSTRQIAQAAGVAEGTIFRVFATKDELVKAAIISAIDSTPLIRDLTAVDRTAPLRARLVAAVEILQHHTTHVFRLVDALGAEGVTRIAREGRAERGEEDCDPHAAIRQAIVNLIVPDRDLLRCTAPEAARRLQLLTVAGSHPKLVEDDPLPPAEIVSMLLDGIRRRHDDDHLLPPETPDHETPRGDPQC</sequence>
<dbReference type="Proteomes" id="UP001595698">
    <property type="component" value="Unassembled WGS sequence"/>
</dbReference>
<evidence type="ECO:0000313" key="7">
    <source>
        <dbReference type="EMBL" id="MFC3985601.1"/>
    </source>
</evidence>
<evidence type="ECO:0000256" key="4">
    <source>
        <dbReference type="PROSITE-ProRule" id="PRU00335"/>
    </source>
</evidence>
<keyword evidence="1" id="KW-0805">Transcription regulation</keyword>
<organism evidence="7 8">
    <name type="scientific">Streptosporangium jomthongense</name>
    <dbReference type="NCBI Taxonomy" id="1193683"/>
    <lineage>
        <taxon>Bacteria</taxon>
        <taxon>Bacillati</taxon>
        <taxon>Actinomycetota</taxon>
        <taxon>Actinomycetes</taxon>
        <taxon>Streptosporangiales</taxon>
        <taxon>Streptosporangiaceae</taxon>
        <taxon>Streptosporangium</taxon>
    </lineage>
</organism>
<dbReference type="PROSITE" id="PS50977">
    <property type="entry name" value="HTH_TETR_2"/>
    <property type="match status" value="1"/>
</dbReference>
<keyword evidence="8" id="KW-1185">Reference proteome</keyword>
<dbReference type="PANTHER" id="PTHR30055:SF234">
    <property type="entry name" value="HTH-TYPE TRANSCRIPTIONAL REGULATOR BETI"/>
    <property type="match status" value="1"/>
</dbReference>
<dbReference type="InterPro" id="IPR001647">
    <property type="entry name" value="HTH_TetR"/>
</dbReference>
<dbReference type="Pfam" id="PF00440">
    <property type="entry name" value="TetR_N"/>
    <property type="match status" value="1"/>
</dbReference>
<evidence type="ECO:0000256" key="2">
    <source>
        <dbReference type="ARBA" id="ARBA00023125"/>
    </source>
</evidence>
<keyword evidence="3" id="KW-0804">Transcription</keyword>
<feature type="DNA-binding region" description="H-T-H motif" evidence="4">
    <location>
        <begin position="39"/>
        <end position="58"/>
    </location>
</feature>
<keyword evidence="2 4" id="KW-0238">DNA-binding</keyword>
<dbReference type="InterPro" id="IPR050109">
    <property type="entry name" value="HTH-type_TetR-like_transc_reg"/>
</dbReference>
<evidence type="ECO:0000256" key="1">
    <source>
        <dbReference type="ARBA" id="ARBA00023015"/>
    </source>
</evidence>
<feature type="domain" description="HTH tetR-type" evidence="6">
    <location>
        <begin position="17"/>
        <end position="76"/>
    </location>
</feature>
<reference evidence="8" key="1">
    <citation type="journal article" date="2019" name="Int. J. Syst. Evol. Microbiol.">
        <title>The Global Catalogue of Microorganisms (GCM) 10K type strain sequencing project: providing services to taxonomists for standard genome sequencing and annotation.</title>
        <authorList>
            <consortium name="The Broad Institute Genomics Platform"/>
            <consortium name="The Broad Institute Genome Sequencing Center for Infectious Disease"/>
            <person name="Wu L."/>
            <person name="Ma J."/>
        </authorList>
    </citation>
    <scope>NUCLEOTIDE SEQUENCE [LARGE SCALE GENOMIC DNA]</scope>
    <source>
        <strain evidence="8">TBRC 7912</strain>
    </source>
</reference>